<proteinExistence type="predicted"/>
<keyword evidence="1" id="KW-0472">Membrane</keyword>
<feature type="transmembrane region" description="Helical" evidence="1">
    <location>
        <begin position="21"/>
        <end position="44"/>
    </location>
</feature>
<evidence type="ECO:0000256" key="1">
    <source>
        <dbReference type="SAM" id="Phobius"/>
    </source>
</evidence>
<accession>A0A0W8FIV8</accession>
<dbReference type="AlphaFoldDB" id="A0A0W8FIV8"/>
<comment type="caution">
    <text evidence="2">The sequence shown here is derived from an EMBL/GenBank/DDBJ whole genome shotgun (WGS) entry which is preliminary data.</text>
</comment>
<dbReference type="EMBL" id="LNQE01001134">
    <property type="protein sequence ID" value="KUG20845.1"/>
    <property type="molecule type" value="Genomic_DNA"/>
</dbReference>
<keyword evidence="1" id="KW-0812">Transmembrane</keyword>
<keyword evidence="1" id="KW-1133">Transmembrane helix</keyword>
<reference evidence="2" key="1">
    <citation type="journal article" date="2015" name="Proc. Natl. Acad. Sci. U.S.A.">
        <title>Networks of energetic and metabolic interactions define dynamics in microbial communities.</title>
        <authorList>
            <person name="Embree M."/>
            <person name="Liu J.K."/>
            <person name="Al-Bassam M.M."/>
            <person name="Zengler K."/>
        </authorList>
    </citation>
    <scope>NUCLEOTIDE SEQUENCE</scope>
</reference>
<sequence>MSGAAGLKIKEAVGGWLSAEAVVAVLLAHVGLTLSLASTVLVPIS</sequence>
<evidence type="ECO:0000313" key="2">
    <source>
        <dbReference type="EMBL" id="KUG20845.1"/>
    </source>
</evidence>
<gene>
    <name evidence="2" type="ORF">ASZ90_009404</name>
</gene>
<organism evidence="2">
    <name type="scientific">hydrocarbon metagenome</name>
    <dbReference type="NCBI Taxonomy" id="938273"/>
    <lineage>
        <taxon>unclassified sequences</taxon>
        <taxon>metagenomes</taxon>
        <taxon>ecological metagenomes</taxon>
    </lineage>
</organism>
<name>A0A0W8FIV8_9ZZZZ</name>
<protein>
    <submittedName>
        <fullName evidence="2">Uncharacterized protein</fullName>
    </submittedName>
</protein>